<evidence type="ECO:0000256" key="6">
    <source>
        <dbReference type="ARBA" id="ARBA00048612"/>
    </source>
</evidence>
<dbReference type="InterPro" id="IPR003788">
    <property type="entry name" value="NDUFAF7"/>
</dbReference>
<dbReference type="Proteomes" id="UP000218811">
    <property type="component" value="Unassembled WGS sequence"/>
</dbReference>
<dbReference type="Gene3D" id="3.40.50.12710">
    <property type="match status" value="1"/>
</dbReference>
<protein>
    <recommendedName>
        <fullName evidence="7">Protein arginine methyltransferase NDUFAF7</fullName>
        <ecNumber evidence="7">2.1.1.320</ecNumber>
    </recommendedName>
</protein>
<keyword evidence="5 7" id="KW-0496">Mitochondrion</keyword>
<evidence type="ECO:0000256" key="7">
    <source>
        <dbReference type="RuleBase" id="RU364114"/>
    </source>
</evidence>
<name>A0A2H3JW33_WOLCO</name>
<sequence>MSVAAPSSQDADIARPTLTPIEKILLDDIKAAGPISFARYMQMCLSHLTEGYYMKDTHSVFGARGDFITSPEISQVFGELVAIWLLSQWLATGGARPIRLVELGPGRGTLMQDILRVLAHFPASRAAVQEVHLVETSPAMQRRQEERLGPTVHAHGWTLRWHCALEDVPRDATRFTMIVAHEFFDALPFHLLQRTEQGWQEVMVAAAPNPTTAPGTTPSNISKTRFRQVLSPSPTPMSTVLGASSPRFKILPTGARIEVSPAAHKVARRIGELVRHADGEGSTATGCALIVDYGADKAFGSSFRAFKDHQIVDVFHRPGECDLTANVDFAYLREAATEHALSLGPITQAAFLLRQGLQARVDALKRAASSADRQREIEAAAGRLADLAGMGSQYKVMGMIALRNQKPRAEEAWPFVDVDEGAVGREKQKHDR</sequence>
<dbReference type="GO" id="GO:0032981">
    <property type="term" value="P:mitochondrial respiratory chain complex I assembly"/>
    <property type="evidence" value="ECO:0007669"/>
    <property type="project" value="TreeGrafter"/>
</dbReference>
<dbReference type="GO" id="GO:0035243">
    <property type="term" value="F:protein-arginine omega-N symmetric methyltransferase activity"/>
    <property type="evidence" value="ECO:0007669"/>
    <property type="project" value="UniProtKB-EC"/>
</dbReference>
<reference evidence="8 9" key="1">
    <citation type="journal article" date="2012" name="Science">
        <title>The Paleozoic origin of enzymatic lignin decomposition reconstructed from 31 fungal genomes.</title>
        <authorList>
            <person name="Floudas D."/>
            <person name="Binder M."/>
            <person name="Riley R."/>
            <person name="Barry K."/>
            <person name="Blanchette R.A."/>
            <person name="Henrissat B."/>
            <person name="Martinez A.T."/>
            <person name="Otillar R."/>
            <person name="Spatafora J.W."/>
            <person name="Yadav J.S."/>
            <person name="Aerts A."/>
            <person name="Benoit I."/>
            <person name="Boyd A."/>
            <person name="Carlson A."/>
            <person name="Copeland A."/>
            <person name="Coutinho P.M."/>
            <person name="de Vries R.P."/>
            <person name="Ferreira P."/>
            <person name="Findley K."/>
            <person name="Foster B."/>
            <person name="Gaskell J."/>
            <person name="Glotzer D."/>
            <person name="Gorecki P."/>
            <person name="Heitman J."/>
            <person name="Hesse C."/>
            <person name="Hori C."/>
            <person name="Igarashi K."/>
            <person name="Jurgens J.A."/>
            <person name="Kallen N."/>
            <person name="Kersten P."/>
            <person name="Kohler A."/>
            <person name="Kuees U."/>
            <person name="Kumar T.K.A."/>
            <person name="Kuo A."/>
            <person name="LaButti K."/>
            <person name="Larrondo L.F."/>
            <person name="Lindquist E."/>
            <person name="Ling A."/>
            <person name="Lombard V."/>
            <person name="Lucas S."/>
            <person name="Lundell T."/>
            <person name="Martin R."/>
            <person name="McLaughlin D.J."/>
            <person name="Morgenstern I."/>
            <person name="Morin E."/>
            <person name="Murat C."/>
            <person name="Nagy L.G."/>
            <person name="Nolan M."/>
            <person name="Ohm R.A."/>
            <person name="Patyshakuliyeva A."/>
            <person name="Rokas A."/>
            <person name="Ruiz-Duenas F.J."/>
            <person name="Sabat G."/>
            <person name="Salamov A."/>
            <person name="Samejima M."/>
            <person name="Schmutz J."/>
            <person name="Slot J.C."/>
            <person name="St John F."/>
            <person name="Stenlid J."/>
            <person name="Sun H."/>
            <person name="Sun S."/>
            <person name="Syed K."/>
            <person name="Tsang A."/>
            <person name="Wiebenga A."/>
            <person name="Young D."/>
            <person name="Pisabarro A."/>
            <person name="Eastwood D.C."/>
            <person name="Martin F."/>
            <person name="Cullen D."/>
            <person name="Grigoriev I.V."/>
            <person name="Hibbett D.S."/>
        </authorList>
    </citation>
    <scope>NUCLEOTIDE SEQUENCE [LARGE SCALE GENOMIC DNA]</scope>
    <source>
        <strain evidence="8 9">MD-104</strain>
    </source>
</reference>
<keyword evidence="4 7" id="KW-0808">Transferase</keyword>
<evidence type="ECO:0000256" key="5">
    <source>
        <dbReference type="ARBA" id="ARBA00023128"/>
    </source>
</evidence>
<dbReference type="OMA" id="YYHPQRN"/>
<comment type="function">
    <text evidence="7">Arginine methyltransferase involved in the assembly or stability of mitochondrial NADH:ubiquinone oxidoreductase complex (complex I).</text>
</comment>
<evidence type="ECO:0000256" key="2">
    <source>
        <dbReference type="ARBA" id="ARBA00005891"/>
    </source>
</evidence>
<evidence type="ECO:0000256" key="4">
    <source>
        <dbReference type="ARBA" id="ARBA00022679"/>
    </source>
</evidence>
<dbReference type="SUPFAM" id="SSF53335">
    <property type="entry name" value="S-adenosyl-L-methionine-dependent methyltransferases"/>
    <property type="match status" value="1"/>
</dbReference>
<dbReference type="PANTHER" id="PTHR12049">
    <property type="entry name" value="PROTEIN ARGININE METHYLTRANSFERASE NDUFAF7, MITOCHONDRIAL"/>
    <property type="match status" value="1"/>
</dbReference>
<dbReference type="InterPro" id="IPR029063">
    <property type="entry name" value="SAM-dependent_MTases_sf"/>
</dbReference>
<dbReference type="AlphaFoldDB" id="A0A2H3JW33"/>
<proteinExistence type="inferred from homology"/>
<dbReference type="EC" id="2.1.1.320" evidence="7"/>
<gene>
    <name evidence="8" type="ORF">WOLCODRAFT_137661</name>
</gene>
<evidence type="ECO:0000313" key="8">
    <source>
        <dbReference type="EMBL" id="PCH42048.1"/>
    </source>
</evidence>
<dbReference type="STRING" id="742152.A0A2H3JW33"/>
<comment type="similarity">
    <text evidence="2 7">Belongs to the NDUFAF7 family.</text>
</comment>
<dbReference type="GO" id="GO:0032259">
    <property type="term" value="P:methylation"/>
    <property type="evidence" value="ECO:0007669"/>
    <property type="project" value="UniProtKB-KW"/>
</dbReference>
<accession>A0A2H3JW33</accession>
<comment type="subcellular location">
    <subcellularLocation>
        <location evidence="1 7">Mitochondrion</location>
    </subcellularLocation>
</comment>
<evidence type="ECO:0000313" key="9">
    <source>
        <dbReference type="Proteomes" id="UP000218811"/>
    </source>
</evidence>
<organism evidence="8 9">
    <name type="scientific">Wolfiporia cocos (strain MD-104)</name>
    <name type="common">Brown rot fungus</name>
    <dbReference type="NCBI Taxonomy" id="742152"/>
    <lineage>
        <taxon>Eukaryota</taxon>
        <taxon>Fungi</taxon>
        <taxon>Dikarya</taxon>
        <taxon>Basidiomycota</taxon>
        <taxon>Agaricomycotina</taxon>
        <taxon>Agaricomycetes</taxon>
        <taxon>Polyporales</taxon>
        <taxon>Phaeolaceae</taxon>
        <taxon>Wolfiporia</taxon>
    </lineage>
</organism>
<dbReference type="OrthoDB" id="438553at2759"/>
<comment type="catalytic activity">
    <reaction evidence="6 7">
        <text>L-arginyl-[protein] + 2 S-adenosyl-L-methionine = N(omega),N(omega)'-dimethyl-L-arginyl-[protein] + 2 S-adenosyl-L-homocysteine + 2 H(+)</text>
        <dbReference type="Rhea" id="RHEA:48108"/>
        <dbReference type="Rhea" id="RHEA-COMP:10532"/>
        <dbReference type="Rhea" id="RHEA-COMP:11992"/>
        <dbReference type="ChEBI" id="CHEBI:15378"/>
        <dbReference type="ChEBI" id="CHEBI:29965"/>
        <dbReference type="ChEBI" id="CHEBI:57856"/>
        <dbReference type="ChEBI" id="CHEBI:59789"/>
        <dbReference type="ChEBI" id="CHEBI:88221"/>
        <dbReference type="EC" id="2.1.1.320"/>
    </reaction>
</comment>
<keyword evidence="3 7" id="KW-0489">Methyltransferase</keyword>
<dbReference type="Pfam" id="PF02636">
    <property type="entry name" value="Methyltransf_28"/>
    <property type="match status" value="1"/>
</dbReference>
<dbReference type="InterPro" id="IPR038375">
    <property type="entry name" value="NDUFAF7_sf"/>
</dbReference>
<keyword evidence="9" id="KW-1185">Reference proteome</keyword>
<evidence type="ECO:0000256" key="1">
    <source>
        <dbReference type="ARBA" id="ARBA00004173"/>
    </source>
</evidence>
<dbReference type="GO" id="GO:0005739">
    <property type="term" value="C:mitochondrion"/>
    <property type="evidence" value="ECO:0007669"/>
    <property type="project" value="UniProtKB-SubCell"/>
</dbReference>
<dbReference type="PANTHER" id="PTHR12049:SF7">
    <property type="entry name" value="PROTEIN ARGININE METHYLTRANSFERASE NDUFAF7, MITOCHONDRIAL"/>
    <property type="match status" value="1"/>
</dbReference>
<evidence type="ECO:0000256" key="3">
    <source>
        <dbReference type="ARBA" id="ARBA00022603"/>
    </source>
</evidence>
<dbReference type="EMBL" id="KB468124">
    <property type="protein sequence ID" value="PCH42048.1"/>
    <property type="molecule type" value="Genomic_DNA"/>
</dbReference>